<feature type="domain" description="Serine aminopeptidase S33" evidence="2">
    <location>
        <begin position="61"/>
        <end position="170"/>
    </location>
</feature>
<dbReference type="AlphaFoldDB" id="A0A2T5K7R6"/>
<evidence type="ECO:0000313" key="3">
    <source>
        <dbReference type="EMBL" id="PTR18473.1"/>
    </source>
</evidence>
<organism evidence="3 4">
    <name type="scientific">Cereibacter azotoformans</name>
    <dbReference type="NCBI Taxonomy" id="43057"/>
    <lineage>
        <taxon>Bacteria</taxon>
        <taxon>Pseudomonadati</taxon>
        <taxon>Pseudomonadota</taxon>
        <taxon>Alphaproteobacteria</taxon>
        <taxon>Rhodobacterales</taxon>
        <taxon>Paracoccaceae</taxon>
        <taxon>Cereibacter</taxon>
    </lineage>
</organism>
<feature type="transmembrane region" description="Helical" evidence="1">
    <location>
        <begin position="417"/>
        <end position="433"/>
    </location>
</feature>
<accession>A0A2T5K7R6</accession>
<dbReference type="InterPro" id="IPR029058">
    <property type="entry name" value="AB_hydrolase_fold"/>
</dbReference>
<feature type="transmembrane region" description="Helical" evidence="1">
    <location>
        <begin position="264"/>
        <end position="283"/>
    </location>
</feature>
<feature type="transmembrane region" description="Helical" evidence="1">
    <location>
        <begin position="471"/>
        <end position="493"/>
    </location>
</feature>
<dbReference type="RefSeq" id="WP_108221015.1">
    <property type="nucleotide sequence ID" value="NZ_CP090021.1"/>
</dbReference>
<feature type="transmembrane region" description="Helical" evidence="1">
    <location>
        <begin position="356"/>
        <end position="373"/>
    </location>
</feature>
<dbReference type="SUPFAM" id="SSF53474">
    <property type="entry name" value="alpha/beta-Hydrolases"/>
    <property type="match status" value="1"/>
</dbReference>
<dbReference type="EMBL" id="QAOT01000008">
    <property type="protein sequence ID" value="PTR18473.1"/>
    <property type="molecule type" value="Genomic_DNA"/>
</dbReference>
<feature type="transmembrane region" description="Helical" evidence="1">
    <location>
        <begin position="439"/>
        <end position="459"/>
    </location>
</feature>
<gene>
    <name evidence="3" type="ORF">C8J28_108194</name>
</gene>
<dbReference type="OrthoDB" id="504769at2"/>
<keyword evidence="3" id="KW-0031">Aminopeptidase</keyword>
<keyword evidence="3" id="KW-0645">Protease</keyword>
<dbReference type="GO" id="GO:0004177">
    <property type="term" value="F:aminopeptidase activity"/>
    <property type="evidence" value="ECO:0007669"/>
    <property type="project" value="UniProtKB-KW"/>
</dbReference>
<sequence length="498" mass="52164">MSPPPSRPRILVAVLAIVAVGLAILMLERARAGIERTPMMIGTTPATLYRAAGGPEAPLAVVAHGFGGSRQMMEAISLTLARAGMAVVSFDFHGQGRSVTPMSPDAFPNEQGSSGTTVQLVRQTLEVVEAARALPGVAWPPALIGHSMATDILVRTADRLPAVGPVALISAYSREVTPETPARLLILSGQREGGLREVALEMVRQVAPDAAEGETVEAGPVERRAAVAPLVGHAGVLWSPTTLREIRDWMAPDHAAPVAATGPWILLLLAGLVALVWPAAALLPDRGKHGPEPGWRLFLVLLAAPALPAALLSLNLGASVLGLAGIGRIALFFGVWGVIQLGLLAHYRGLDRRVNLPALAVLLAGSLVFALAMDRYAAAFLPTGPRLPLMGLLALGTLPFMLAHAHLAHRARLWRRLLLALAPLLALGGAIAAEPERLGLSFTVLPVFLLFLLVFGTMGRWIARVTGPATVGLGLGLMLAWSIAASTPLFGAASRMVF</sequence>
<comment type="caution">
    <text evidence="3">The sequence shown here is derived from an EMBL/GenBank/DDBJ whole genome shotgun (WGS) entry which is preliminary data.</text>
</comment>
<protein>
    <submittedName>
        <fullName evidence="3">Serine aminopeptidase S33 family</fullName>
    </submittedName>
</protein>
<keyword evidence="1" id="KW-0472">Membrane</keyword>
<evidence type="ECO:0000313" key="4">
    <source>
        <dbReference type="Proteomes" id="UP000244060"/>
    </source>
</evidence>
<dbReference type="Pfam" id="PF12146">
    <property type="entry name" value="Hydrolase_4"/>
    <property type="match status" value="1"/>
</dbReference>
<dbReference type="Proteomes" id="UP000244060">
    <property type="component" value="Unassembled WGS sequence"/>
</dbReference>
<feature type="transmembrane region" description="Helical" evidence="1">
    <location>
        <begin position="295"/>
        <end position="314"/>
    </location>
</feature>
<dbReference type="Gene3D" id="3.40.50.1820">
    <property type="entry name" value="alpha/beta hydrolase"/>
    <property type="match status" value="1"/>
</dbReference>
<proteinExistence type="predicted"/>
<feature type="transmembrane region" description="Helical" evidence="1">
    <location>
        <begin position="385"/>
        <end position="405"/>
    </location>
</feature>
<evidence type="ECO:0000259" key="2">
    <source>
        <dbReference type="Pfam" id="PF12146"/>
    </source>
</evidence>
<keyword evidence="4" id="KW-1185">Reference proteome</keyword>
<evidence type="ECO:0000256" key="1">
    <source>
        <dbReference type="SAM" id="Phobius"/>
    </source>
</evidence>
<keyword evidence="1" id="KW-0812">Transmembrane</keyword>
<dbReference type="InterPro" id="IPR022742">
    <property type="entry name" value="Hydrolase_4"/>
</dbReference>
<keyword evidence="3" id="KW-0378">Hydrolase</keyword>
<name>A0A2T5K7R6_9RHOB</name>
<reference evidence="3 4" key="1">
    <citation type="submission" date="2018-04" db="EMBL/GenBank/DDBJ databases">
        <title>Genomic Encyclopedia of Type Strains, Phase III (KMG-III): the genomes of soil and plant-associated and newly described type strains.</title>
        <authorList>
            <person name="Whitman W."/>
        </authorList>
    </citation>
    <scope>NUCLEOTIDE SEQUENCE [LARGE SCALE GENOMIC DNA]</scope>
    <source>
        <strain evidence="3 4">KA25</strain>
    </source>
</reference>
<feature type="transmembrane region" description="Helical" evidence="1">
    <location>
        <begin position="320"/>
        <end position="344"/>
    </location>
</feature>
<keyword evidence="1" id="KW-1133">Transmembrane helix</keyword>